<evidence type="ECO:0000256" key="4">
    <source>
        <dbReference type="ARBA" id="ARBA00023136"/>
    </source>
</evidence>
<feature type="chain" id="PRO_5042920378" description="G-protein coupled receptors family 2 profile 2 domain-containing protein" evidence="6">
    <location>
        <begin position="24"/>
        <end position="1402"/>
    </location>
</feature>
<dbReference type="Pfam" id="PF00002">
    <property type="entry name" value="7tm_2"/>
    <property type="match status" value="1"/>
</dbReference>
<dbReference type="GO" id="GO:0007166">
    <property type="term" value="P:cell surface receptor signaling pathway"/>
    <property type="evidence" value="ECO:0007669"/>
    <property type="project" value="InterPro"/>
</dbReference>
<evidence type="ECO:0000256" key="3">
    <source>
        <dbReference type="ARBA" id="ARBA00022989"/>
    </source>
</evidence>
<name>A0AAN9BPJ8_9CAEN</name>
<dbReference type="InterPro" id="IPR017981">
    <property type="entry name" value="GPCR_2-like_7TM"/>
</dbReference>
<dbReference type="PROSITE" id="PS50261">
    <property type="entry name" value="G_PROTEIN_RECEP_F2_4"/>
    <property type="match status" value="1"/>
</dbReference>
<organism evidence="8 9">
    <name type="scientific">Littorina saxatilis</name>
    <dbReference type="NCBI Taxonomy" id="31220"/>
    <lineage>
        <taxon>Eukaryota</taxon>
        <taxon>Metazoa</taxon>
        <taxon>Spiralia</taxon>
        <taxon>Lophotrochozoa</taxon>
        <taxon>Mollusca</taxon>
        <taxon>Gastropoda</taxon>
        <taxon>Caenogastropoda</taxon>
        <taxon>Littorinimorpha</taxon>
        <taxon>Littorinoidea</taxon>
        <taxon>Littorinidae</taxon>
        <taxon>Littorina</taxon>
    </lineage>
</organism>
<keyword evidence="9" id="KW-1185">Reference proteome</keyword>
<evidence type="ECO:0000256" key="6">
    <source>
        <dbReference type="SAM" id="SignalP"/>
    </source>
</evidence>
<feature type="signal peptide" evidence="6">
    <location>
        <begin position="1"/>
        <end position="23"/>
    </location>
</feature>
<dbReference type="Proteomes" id="UP001374579">
    <property type="component" value="Unassembled WGS sequence"/>
</dbReference>
<reference evidence="8 9" key="1">
    <citation type="submission" date="2024-02" db="EMBL/GenBank/DDBJ databases">
        <title>Chromosome-scale genome assembly of the rough periwinkle Littorina saxatilis.</title>
        <authorList>
            <person name="De Jode A."/>
            <person name="Faria R."/>
            <person name="Formenti G."/>
            <person name="Sims Y."/>
            <person name="Smith T.P."/>
            <person name="Tracey A."/>
            <person name="Wood J.M.D."/>
            <person name="Zagrodzka Z.B."/>
            <person name="Johannesson K."/>
            <person name="Butlin R.K."/>
            <person name="Leder E.H."/>
        </authorList>
    </citation>
    <scope>NUCLEOTIDE SEQUENCE [LARGE SCALE GENOMIC DNA]</scope>
    <source>
        <strain evidence="8">Snail1</strain>
        <tissue evidence="8">Muscle</tissue>
    </source>
</reference>
<keyword evidence="4 5" id="KW-0472">Membrane</keyword>
<comment type="subcellular location">
    <subcellularLocation>
        <location evidence="1">Membrane</location>
        <topology evidence="1">Multi-pass membrane protein</topology>
    </subcellularLocation>
</comment>
<dbReference type="GO" id="GO:0016020">
    <property type="term" value="C:membrane"/>
    <property type="evidence" value="ECO:0007669"/>
    <property type="project" value="UniProtKB-SubCell"/>
</dbReference>
<protein>
    <recommendedName>
        <fullName evidence="7">G-protein coupled receptors family 2 profile 2 domain-containing protein</fullName>
    </recommendedName>
</protein>
<feature type="transmembrane region" description="Helical" evidence="5">
    <location>
        <begin position="1168"/>
        <end position="1187"/>
    </location>
</feature>
<keyword evidence="3 5" id="KW-1133">Transmembrane helix</keyword>
<keyword evidence="2 5" id="KW-0812">Transmembrane</keyword>
<dbReference type="EMBL" id="JBAMIC010000004">
    <property type="protein sequence ID" value="KAK7107230.1"/>
    <property type="molecule type" value="Genomic_DNA"/>
</dbReference>
<accession>A0AAN9BPJ8</accession>
<evidence type="ECO:0000259" key="7">
    <source>
        <dbReference type="PROSITE" id="PS50261"/>
    </source>
</evidence>
<feature type="transmembrane region" description="Helical" evidence="5">
    <location>
        <begin position="1363"/>
        <end position="1383"/>
    </location>
</feature>
<evidence type="ECO:0000313" key="9">
    <source>
        <dbReference type="Proteomes" id="UP001374579"/>
    </source>
</evidence>
<sequence length="1402" mass="151700">MNLALVLFLRALFLAGFCFTGDADLLYPTPIINTTTTAEDANINTTITAEDANINTRTTAEDANIKTTTTAEDAIINTTTNAEDANINTTTTTEDVIINTTITAEDANINTTTNAEDANINTTTTAEDVIINTTITAEDANINTRTTAEDANIKTTTNTEDANINTTTTAEDANINTTTTAEDAIINTTTNAEDANINTTTTAEDANINTTTTAEDANINTTTTAEDANINTTTIAGDANINTTTTAEDANINTTTTAEDAIINTTTTAEDATINTITTAEDAIINTTTTAEDANINTTTTAEDAIINTTTNAEDANINTTTTAEDANINTTTTAEDANINTTTTAEDANINTTTIAEDANISTTTTAEDANINTTTTAEDAIINTTTTAEDATINTITTAEDANINTTTTAEDATINTTTNAEDAVVNTTTNAEDVNINSATTTHDAFINTTTDAQNAIINAEDALMNTTTDADDAIISTTADAKDANITAGDTLISTTTKSHDASIKTTTPTWNQFFEFIDPNSRSPYTWNRPTTGSGEYLTGFGVRVCTPNASTSVTGSRCTHPSTFPCHCSPWCHTYGTCCHDLDPDLTSPSPETGCVVSHWYAFVQCPAEWGHDDVRDRCGTRRGNYTDDEPVSDVTSNVTYRNEWCAQCHGVTSFTRWELNVTCEHFQWLYTAVTQDSFMDLVMDNPQICNLRRIPPEGIELHSCPSEWFASDVIRSCNVTGDWGAADYDVEVEVNCLRNQRIALYVSSGNETAFVPVFQNLFCAMCNGVRPATTGSCTSPIVTDPPFPTGLPPLSLLLGLQDFADPPPGANHQDCPYGQWLDLKNECRQLGCTAGKTLRNDTCTTPLTNIRGLVYQVDIALTVLDPLTISPDRRQHFVDMFKALTEAKLTPLTRSFHLSIEMNVLVTSVQPGDSGVDTQSSTQRVDHQSVDLHIRITGEMKALRDINRDDAELAITDSLFLHAWSVLITQDSVSQVSVSQDSVSQDSVSQDSVSQVSVSQGFVTLTRQLLTASDRGHAVESYTQAAKYEQDFFAQLEPRFPVDDQVPLSPLLVCPHAHFYRSEYRLHTAADNRPGVKVTLVFGNVEVELTDVRQIWLVEDSLYVCLDVLNSLQRPPAGPVMGELLWQYVLTMVVMPLSMLCLLLTLAVYCVLPPLRSLPGLNTMGTCCALLLAQLSLLLASHRVTSGAWCRALGVLVHVTWLSVFCWTSVCSEHMFRTFSARTRHHISASSKRRRLTRNIIVSILAPAAVVGAVVAVRAMTTDGGNFAYNDVSCYLDGTLLVGLAVVLPASLLLSLNLVLFALTVRRIHMVTNLNPFKSDERDPKQHVYACARLSVLTGATWIISLVAEGLGVDWLQFFSIMANGGQGVLLFLSYVTNRRVAAMLAVKMGCRKDV</sequence>
<dbReference type="PANTHER" id="PTHR45902:SF1">
    <property type="entry name" value="LATROPHILIN RECEPTOR-LIKE PROTEIN A"/>
    <property type="match status" value="1"/>
</dbReference>
<feature type="transmembrane region" description="Helical" evidence="5">
    <location>
        <begin position="1243"/>
        <end position="1267"/>
    </location>
</feature>
<dbReference type="PANTHER" id="PTHR45902">
    <property type="entry name" value="LATROPHILIN RECEPTOR-LIKE PROTEIN A"/>
    <property type="match status" value="1"/>
</dbReference>
<feature type="transmembrane region" description="Helical" evidence="5">
    <location>
        <begin position="1287"/>
        <end position="1312"/>
    </location>
</feature>
<dbReference type="InterPro" id="IPR000832">
    <property type="entry name" value="GPCR_2_secretin-like"/>
</dbReference>
<feature type="transmembrane region" description="Helical" evidence="5">
    <location>
        <begin position="1132"/>
        <end position="1156"/>
    </location>
</feature>
<feature type="transmembrane region" description="Helical" evidence="5">
    <location>
        <begin position="1199"/>
        <end position="1223"/>
    </location>
</feature>
<dbReference type="GO" id="GO:0004930">
    <property type="term" value="F:G protein-coupled receptor activity"/>
    <property type="evidence" value="ECO:0007669"/>
    <property type="project" value="InterPro"/>
</dbReference>
<feature type="domain" description="G-protein coupled receptors family 2 profile 2" evidence="7">
    <location>
        <begin position="1134"/>
        <end position="1386"/>
    </location>
</feature>
<dbReference type="Gene3D" id="1.20.1070.10">
    <property type="entry name" value="Rhodopsin 7-helix transmembrane proteins"/>
    <property type="match status" value="1"/>
</dbReference>
<gene>
    <name evidence="8" type="ORF">V1264_015181</name>
</gene>
<evidence type="ECO:0000256" key="5">
    <source>
        <dbReference type="SAM" id="Phobius"/>
    </source>
</evidence>
<feature type="transmembrane region" description="Helical" evidence="5">
    <location>
        <begin position="1333"/>
        <end position="1351"/>
    </location>
</feature>
<evidence type="ECO:0000256" key="2">
    <source>
        <dbReference type="ARBA" id="ARBA00022692"/>
    </source>
</evidence>
<proteinExistence type="predicted"/>
<dbReference type="InterPro" id="IPR053231">
    <property type="entry name" value="GPCR_LN-TM7"/>
</dbReference>
<comment type="caution">
    <text evidence="8">The sequence shown here is derived from an EMBL/GenBank/DDBJ whole genome shotgun (WGS) entry which is preliminary data.</text>
</comment>
<keyword evidence="6" id="KW-0732">Signal</keyword>
<evidence type="ECO:0000256" key="1">
    <source>
        <dbReference type="ARBA" id="ARBA00004141"/>
    </source>
</evidence>
<evidence type="ECO:0000313" key="8">
    <source>
        <dbReference type="EMBL" id="KAK7107230.1"/>
    </source>
</evidence>